<dbReference type="Pfam" id="PF00027">
    <property type="entry name" value="cNMP_binding"/>
    <property type="match status" value="1"/>
</dbReference>
<keyword evidence="3" id="KW-1185">Reference proteome</keyword>
<dbReference type="CDD" id="cd00038">
    <property type="entry name" value="CAP_ED"/>
    <property type="match status" value="1"/>
</dbReference>
<dbReference type="InterPro" id="IPR000595">
    <property type="entry name" value="cNMP-bd_dom"/>
</dbReference>
<evidence type="ECO:0000259" key="1">
    <source>
        <dbReference type="Pfam" id="PF00027"/>
    </source>
</evidence>
<name>A0A0A2M730_9FLAO</name>
<feature type="domain" description="Cyclic nucleotide-binding" evidence="1">
    <location>
        <begin position="32"/>
        <end position="117"/>
    </location>
</feature>
<dbReference type="OrthoDB" id="1092431at2"/>
<accession>A0A0A2M730</accession>
<dbReference type="RefSeq" id="WP_020211477.1">
    <property type="nucleotide sequence ID" value="NZ_JRLX01000001.1"/>
</dbReference>
<protein>
    <submittedName>
        <fullName evidence="2">Cyclic nucleotide-binding protein</fullName>
    </submittedName>
</protein>
<proteinExistence type="predicted"/>
<dbReference type="InterPro" id="IPR014710">
    <property type="entry name" value="RmlC-like_jellyroll"/>
</dbReference>
<organism evidence="2 3">
    <name type="scientific">Flavobacterium rivuli WB 3.3-2 = DSM 21788</name>
    <dbReference type="NCBI Taxonomy" id="1121895"/>
    <lineage>
        <taxon>Bacteria</taxon>
        <taxon>Pseudomonadati</taxon>
        <taxon>Bacteroidota</taxon>
        <taxon>Flavobacteriia</taxon>
        <taxon>Flavobacteriales</taxon>
        <taxon>Flavobacteriaceae</taxon>
        <taxon>Flavobacterium</taxon>
    </lineage>
</organism>
<evidence type="ECO:0000313" key="3">
    <source>
        <dbReference type="Proteomes" id="UP000030152"/>
    </source>
</evidence>
<dbReference type="Proteomes" id="UP000030152">
    <property type="component" value="Unassembled WGS sequence"/>
</dbReference>
<comment type="caution">
    <text evidence="2">The sequence shown here is derived from an EMBL/GenBank/DDBJ whole genome shotgun (WGS) entry which is preliminary data.</text>
</comment>
<sequence length="193" mass="22683">MYQNLFNYITRYTNSQLTPLEQDLIKNAFTPKRLRKKQFFLQEGDVNRYTGFIVKGAMRQCCFDAKGGEQTVNLFVEDYWADERESFTLLTPSKYSIEAWEDTDLLTITRKDFLELATRIPSIAEMFRIMDDRHAIANQKRLSLSIGCTAEKRYEDFAASYPQFINRFPQHQIASYLGITKETLSRVRNQSIR</sequence>
<dbReference type="eggNOG" id="COG0664">
    <property type="taxonomic scope" value="Bacteria"/>
</dbReference>
<dbReference type="SUPFAM" id="SSF51206">
    <property type="entry name" value="cAMP-binding domain-like"/>
    <property type="match status" value="1"/>
</dbReference>
<dbReference type="AlphaFoldDB" id="A0A0A2M730"/>
<gene>
    <name evidence="2" type="ORF">Q765_00735</name>
</gene>
<reference evidence="2 3" key="1">
    <citation type="submission" date="2013-09" db="EMBL/GenBank/DDBJ databases">
        <authorList>
            <person name="Zeng Z."/>
            <person name="Chen C."/>
        </authorList>
    </citation>
    <scope>NUCLEOTIDE SEQUENCE [LARGE SCALE GENOMIC DNA]</scope>
    <source>
        <strain evidence="2 3">WB 3.3-2</strain>
    </source>
</reference>
<dbReference type="InterPro" id="IPR018490">
    <property type="entry name" value="cNMP-bd_dom_sf"/>
</dbReference>
<evidence type="ECO:0000313" key="2">
    <source>
        <dbReference type="EMBL" id="KGO88467.1"/>
    </source>
</evidence>
<dbReference type="EMBL" id="JRLX01000001">
    <property type="protein sequence ID" value="KGO88467.1"/>
    <property type="molecule type" value="Genomic_DNA"/>
</dbReference>
<dbReference type="Gene3D" id="2.60.120.10">
    <property type="entry name" value="Jelly Rolls"/>
    <property type="match status" value="1"/>
</dbReference>
<dbReference type="STRING" id="1121895.GCA_000378485_00353"/>